<evidence type="ECO:0000256" key="2">
    <source>
        <dbReference type="ARBA" id="ARBA00022448"/>
    </source>
</evidence>
<evidence type="ECO:0000256" key="3">
    <source>
        <dbReference type="ARBA" id="ARBA00022475"/>
    </source>
</evidence>
<comment type="caution">
    <text evidence="10">The sequence shown here is derived from an EMBL/GenBank/DDBJ whole genome shotgun (WGS) entry which is preliminary data.</text>
</comment>
<keyword evidence="11" id="KW-1185">Reference proteome</keyword>
<feature type="transmembrane region" description="Helical" evidence="9">
    <location>
        <begin position="12"/>
        <end position="34"/>
    </location>
</feature>
<evidence type="ECO:0000256" key="9">
    <source>
        <dbReference type="SAM" id="Phobius"/>
    </source>
</evidence>
<dbReference type="InterPro" id="IPR007272">
    <property type="entry name" value="Sulf_transp_TsuA/YedE"/>
</dbReference>
<proteinExistence type="inferred from homology"/>
<dbReference type="Pfam" id="PF04143">
    <property type="entry name" value="Sulf_transp"/>
    <property type="match status" value="1"/>
</dbReference>
<dbReference type="RefSeq" id="WP_155092480.1">
    <property type="nucleotide sequence ID" value="NZ_CP102754.1"/>
</dbReference>
<keyword evidence="2" id="KW-0813">Transport</keyword>
<accession>A0A6I3LKV4</accession>
<gene>
    <name evidence="10" type="ORF">GJV76_10015</name>
</gene>
<keyword evidence="5 9" id="KW-0812">Transmembrane</keyword>
<keyword evidence="7 9" id="KW-0472">Membrane</keyword>
<dbReference type="EMBL" id="WMJX01000020">
    <property type="protein sequence ID" value="MTG98454.1"/>
    <property type="molecule type" value="Genomic_DNA"/>
</dbReference>
<dbReference type="AlphaFoldDB" id="A0A6I3LKV4"/>
<comment type="similarity">
    <text evidence="8">Belongs to the TsuA/YedE (TC 9.B.102) family.</text>
</comment>
<feature type="transmembrane region" description="Helical" evidence="9">
    <location>
        <begin position="161"/>
        <end position="185"/>
    </location>
</feature>
<name>A0A6I3LKV4_9FLAO</name>
<evidence type="ECO:0000313" key="11">
    <source>
        <dbReference type="Proteomes" id="UP000438760"/>
    </source>
</evidence>
<evidence type="ECO:0000256" key="8">
    <source>
        <dbReference type="ARBA" id="ARBA00035655"/>
    </source>
</evidence>
<dbReference type="PANTHER" id="PTHR30574:SF1">
    <property type="entry name" value="SULPHUR TRANSPORT DOMAIN-CONTAINING PROTEIN"/>
    <property type="match status" value="1"/>
</dbReference>
<protein>
    <submittedName>
        <fullName evidence="10">YeeE/YedE family protein</fullName>
    </submittedName>
</protein>
<dbReference type="GO" id="GO:0005886">
    <property type="term" value="C:plasma membrane"/>
    <property type="evidence" value="ECO:0007669"/>
    <property type="project" value="UniProtKB-SubCell"/>
</dbReference>
<keyword evidence="4" id="KW-0997">Cell inner membrane</keyword>
<evidence type="ECO:0000256" key="7">
    <source>
        <dbReference type="ARBA" id="ARBA00023136"/>
    </source>
</evidence>
<organism evidence="10 11">
    <name type="scientific">Myroides albus</name>
    <dbReference type="NCBI Taxonomy" id="2562892"/>
    <lineage>
        <taxon>Bacteria</taxon>
        <taxon>Pseudomonadati</taxon>
        <taxon>Bacteroidota</taxon>
        <taxon>Flavobacteriia</taxon>
        <taxon>Flavobacteriales</taxon>
        <taxon>Flavobacteriaceae</taxon>
        <taxon>Myroides</taxon>
    </lineage>
</organism>
<keyword evidence="6 9" id="KW-1133">Transmembrane helix</keyword>
<feature type="transmembrane region" description="Helical" evidence="9">
    <location>
        <begin position="62"/>
        <end position="81"/>
    </location>
</feature>
<sequence>MDLILQPWPWYIGGIFIAITLILLLLMGKTFGFSSNLRTMCSMMGAGKSCDFFCFNWKAQTWNLLFLVGTILGGFIAYHFLSIDTAAVPLGENTISKLSELGIESAGKSYIPTELFGTEAFSSVKSIVLLLIAGFFVGFGSRYAGGCTSGHAISGLSNLQLPSLIAVIGFFIGGLIMVHILFPFIF</sequence>
<feature type="transmembrane region" description="Helical" evidence="9">
    <location>
        <begin position="120"/>
        <end position="140"/>
    </location>
</feature>
<evidence type="ECO:0000313" key="10">
    <source>
        <dbReference type="EMBL" id="MTG98454.1"/>
    </source>
</evidence>
<dbReference type="Proteomes" id="UP000438760">
    <property type="component" value="Unassembled WGS sequence"/>
</dbReference>
<evidence type="ECO:0000256" key="4">
    <source>
        <dbReference type="ARBA" id="ARBA00022519"/>
    </source>
</evidence>
<comment type="subcellular location">
    <subcellularLocation>
        <location evidence="1">Cell inner membrane</location>
        <topology evidence="1">Multi-pass membrane protein</topology>
    </subcellularLocation>
</comment>
<evidence type="ECO:0000256" key="6">
    <source>
        <dbReference type="ARBA" id="ARBA00022989"/>
    </source>
</evidence>
<evidence type="ECO:0000256" key="5">
    <source>
        <dbReference type="ARBA" id="ARBA00022692"/>
    </source>
</evidence>
<evidence type="ECO:0000256" key="1">
    <source>
        <dbReference type="ARBA" id="ARBA00004429"/>
    </source>
</evidence>
<dbReference type="PANTHER" id="PTHR30574">
    <property type="entry name" value="INNER MEMBRANE PROTEIN YEDE"/>
    <property type="match status" value="1"/>
</dbReference>
<keyword evidence="3" id="KW-1003">Cell membrane</keyword>
<reference evidence="10 11" key="1">
    <citation type="submission" date="2019-11" db="EMBL/GenBank/DDBJ databases">
        <title>Genome of Strain BIT-d1.</title>
        <authorList>
            <person name="Yang Y."/>
        </authorList>
    </citation>
    <scope>NUCLEOTIDE SEQUENCE [LARGE SCALE GENOMIC DNA]</scope>
    <source>
        <strain evidence="10 11">BIT-d1</strain>
    </source>
</reference>
<dbReference type="OrthoDB" id="9814020at2"/>